<dbReference type="EMBL" id="CAVMJV010000063">
    <property type="protein sequence ID" value="CAK5087157.1"/>
    <property type="molecule type" value="Genomic_DNA"/>
</dbReference>
<dbReference type="Proteomes" id="UP001497535">
    <property type="component" value="Unassembled WGS sequence"/>
</dbReference>
<accession>A0ACB1A979</accession>
<proteinExistence type="predicted"/>
<protein>
    <submittedName>
        <fullName evidence="1">Uncharacterized protein</fullName>
    </submittedName>
</protein>
<name>A0ACB1A979_MELEN</name>
<sequence length="59" mass="6965">MIRKWERTKNKRIRKRITFPKPTPLNKVHLNPTYIHNLLTPPPPPNFMPNLKNTPAPSI</sequence>
<comment type="caution">
    <text evidence="1">The sequence shown here is derived from an EMBL/GenBank/DDBJ whole genome shotgun (WGS) entry which is preliminary data.</text>
</comment>
<evidence type="ECO:0000313" key="1">
    <source>
        <dbReference type="EMBL" id="CAK5087157.1"/>
    </source>
</evidence>
<organism evidence="1 2">
    <name type="scientific">Meloidogyne enterolobii</name>
    <name type="common">Root-knot nematode worm</name>
    <name type="synonym">Meloidogyne mayaguensis</name>
    <dbReference type="NCBI Taxonomy" id="390850"/>
    <lineage>
        <taxon>Eukaryota</taxon>
        <taxon>Metazoa</taxon>
        <taxon>Ecdysozoa</taxon>
        <taxon>Nematoda</taxon>
        <taxon>Chromadorea</taxon>
        <taxon>Rhabditida</taxon>
        <taxon>Tylenchina</taxon>
        <taxon>Tylenchomorpha</taxon>
        <taxon>Tylenchoidea</taxon>
        <taxon>Meloidogynidae</taxon>
        <taxon>Meloidogyninae</taxon>
        <taxon>Meloidogyne</taxon>
    </lineage>
</organism>
<reference evidence="1" key="1">
    <citation type="submission" date="2023-11" db="EMBL/GenBank/DDBJ databases">
        <authorList>
            <person name="Poullet M."/>
        </authorList>
    </citation>
    <scope>NUCLEOTIDE SEQUENCE</scope>
    <source>
        <strain evidence="1">E1834</strain>
    </source>
</reference>
<keyword evidence="2" id="KW-1185">Reference proteome</keyword>
<evidence type="ECO:0000313" key="2">
    <source>
        <dbReference type="Proteomes" id="UP001497535"/>
    </source>
</evidence>
<gene>
    <name evidence="1" type="ORF">MENTE1834_LOCUS34686</name>
</gene>